<dbReference type="Proteomes" id="UP000473574">
    <property type="component" value="Unassembled WGS sequence"/>
</dbReference>
<dbReference type="SUPFAM" id="SSF49879">
    <property type="entry name" value="SMAD/FHA domain"/>
    <property type="match status" value="1"/>
</dbReference>
<protein>
    <submittedName>
        <fullName evidence="2">FHA domain-containing protein</fullName>
    </submittedName>
</protein>
<dbReference type="EMBL" id="QZCE01000001">
    <property type="protein sequence ID" value="NEZ61733.1"/>
    <property type="molecule type" value="Genomic_DNA"/>
</dbReference>
<dbReference type="SMART" id="SM00240">
    <property type="entry name" value="FHA"/>
    <property type="match status" value="1"/>
</dbReference>
<dbReference type="InterPro" id="IPR000253">
    <property type="entry name" value="FHA_dom"/>
</dbReference>
<evidence type="ECO:0000259" key="1">
    <source>
        <dbReference type="PROSITE" id="PS50006"/>
    </source>
</evidence>
<gene>
    <name evidence="2" type="ORF">D0962_02905</name>
</gene>
<dbReference type="RefSeq" id="WP_163659637.1">
    <property type="nucleotide sequence ID" value="NZ_QZCE01000001.1"/>
</dbReference>
<comment type="caution">
    <text evidence="2">The sequence shown here is derived from an EMBL/GenBank/DDBJ whole genome shotgun (WGS) entry which is preliminary data.</text>
</comment>
<proteinExistence type="predicted"/>
<sequence length="159" mass="17714">MKSSCLSSILIVEDNQGRREIVLDDSLYSLGRDTKCDVRLTSQFVSRHHATLVQLPKEDGSLFYRILDGNLQGRASANGMLVNGRKLESHDLQNEDEIIFGPQARAVYYQRQKDTTSSVSSDSVASDGSTKSNWLRNPYPLLPELKADAGLEDVIRCIP</sequence>
<dbReference type="PROSITE" id="PS50006">
    <property type="entry name" value="FHA_DOMAIN"/>
    <property type="match status" value="1"/>
</dbReference>
<dbReference type="Gene3D" id="2.60.200.20">
    <property type="match status" value="1"/>
</dbReference>
<name>A0A6M0S0S8_9CYAN</name>
<organism evidence="2 3">
    <name type="scientific">Adonisia turfae CCMR0082</name>
    <dbReference type="NCBI Taxonomy" id="2304604"/>
    <lineage>
        <taxon>Bacteria</taxon>
        <taxon>Bacillati</taxon>
        <taxon>Cyanobacteriota</taxon>
        <taxon>Adonisia</taxon>
        <taxon>Adonisia turfae</taxon>
    </lineage>
</organism>
<accession>A0A6M0S0S8</accession>
<reference evidence="2 3" key="1">
    <citation type="journal article" date="2020" name="Microb. Ecol.">
        <title>Ecogenomics of the Marine Benthic Filamentous Cyanobacterium Adonisia.</title>
        <authorList>
            <person name="Walter J.M."/>
            <person name="Coutinho F.H."/>
            <person name="Leomil L."/>
            <person name="Hargreaves P.I."/>
            <person name="Campeao M.E."/>
            <person name="Vieira V.V."/>
            <person name="Silva B.S."/>
            <person name="Fistarol G.O."/>
            <person name="Salomon P.S."/>
            <person name="Sawabe T."/>
            <person name="Mino S."/>
            <person name="Hosokawa M."/>
            <person name="Miyashita H."/>
            <person name="Maruyama F."/>
            <person name="van Verk M.C."/>
            <person name="Dutilh B.E."/>
            <person name="Thompson C.C."/>
            <person name="Thompson F.L."/>
        </authorList>
    </citation>
    <scope>NUCLEOTIDE SEQUENCE [LARGE SCALE GENOMIC DNA]</scope>
    <source>
        <strain evidence="2 3">CCMR0082</strain>
    </source>
</reference>
<dbReference type="InterPro" id="IPR008984">
    <property type="entry name" value="SMAD_FHA_dom_sf"/>
</dbReference>
<dbReference type="Pfam" id="PF00498">
    <property type="entry name" value="FHA"/>
    <property type="match status" value="1"/>
</dbReference>
<evidence type="ECO:0000313" key="3">
    <source>
        <dbReference type="Proteomes" id="UP000473574"/>
    </source>
</evidence>
<dbReference type="AlphaFoldDB" id="A0A6M0S0S8"/>
<feature type="domain" description="FHA" evidence="1">
    <location>
        <begin position="28"/>
        <end position="87"/>
    </location>
</feature>
<evidence type="ECO:0000313" key="2">
    <source>
        <dbReference type="EMBL" id="NEZ61733.1"/>
    </source>
</evidence>